<gene>
    <name evidence="2" type="ORF">LCGC14_1947700</name>
</gene>
<evidence type="ECO:0000259" key="1">
    <source>
        <dbReference type="Pfam" id="PF00496"/>
    </source>
</evidence>
<dbReference type="AlphaFoldDB" id="A0A0F9G6U1"/>
<evidence type="ECO:0000313" key="2">
    <source>
        <dbReference type="EMBL" id="KKL86141.1"/>
    </source>
</evidence>
<dbReference type="Gene3D" id="3.40.190.10">
    <property type="entry name" value="Periplasmic binding protein-like II"/>
    <property type="match status" value="1"/>
</dbReference>
<dbReference type="EMBL" id="LAZR01021199">
    <property type="protein sequence ID" value="KKL86141.1"/>
    <property type="molecule type" value="Genomic_DNA"/>
</dbReference>
<dbReference type="SUPFAM" id="SSF53850">
    <property type="entry name" value="Periplasmic binding protein-like II"/>
    <property type="match status" value="1"/>
</dbReference>
<dbReference type="Pfam" id="PF00496">
    <property type="entry name" value="SBP_bac_5"/>
    <property type="match status" value="2"/>
</dbReference>
<feature type="non-terminal residue" evidence="2">
    <location>
        <position position="733"/>
    </location>
</feature>
<comment type="caution">
    <text evidence="2">The sequence shown here is derived from an EMBL/GenBank/DDBJ whole genome shotgun (WGS) entry which is preliminary data.</text>
</comment>
<feature type="domain" description="Solute-binding protein family 5" evidence="1">
    <location>
        <begin position="281"/>
        <end position="517"/>
    </location>
</feature>
<protein>
    <recommendedName>
        <fullName evidence="1">Solute-binding protein family 5 domain-containing protein</fullName>
    </recommendedName>
</protein>
<dbReference type="Gene3D" id="3.90.76.10">
    <property type="entry name" value="Dipeptide-binding Protein, Domain 1"/>
    <property type="match status" value="1"/>
</dbReference>
<sequence>MRKYTTKLILILLLSSLVIPIFPVIAQPTTAQVPSFIIGTTGGEMGSWDGIVATAGFAGSDYAPNAMEPLWVEPDGWSGDHDEMVPVLAESWTITKWPPEMNVNPEPFMNMDGIRAIEFTLRDDVTFHDGSNFNATVAKWNIDRMMVQSGNITGGLTAGNLGESDWYKSRTSYWMPADVWSPFETATWNVSQFSDQFATYDGFGTSDAWWSYGHYPRIRNVTITENLASGGKIKVYYNDWSGILTYVDTMMISMDAYQDYFDEPIVGSGDAPGFPQPDVSGGYPTTGFRGHMIGTGPYRFIEHDEIVLQGGIMERYDDWWNASAMEANGMFQAPKLDIVTFGYDTSGIAGRNLAMATGTIDIAYDSIGVGGLNYIDMIADPNINYVLTGTEPTRTYISLNCVNETYWKDWADMALVAINLTAWNGIAGDLGPWLPFLNPDIEGDGTIHVDGIDATMRKAVSYAFNYDTYINVILGGRAVRSGGFLPTTNVHYNPAIPLPYNNLTIARQALLDDPVWNATLFARGLTVANLTDDDAWLDVAVNDPIFIFKLAWDQANLDISNVFATSINSIGMRLGGPFGAPDDAWEVVPDFYTAIYSDFSFNSFTYHGIPTNWPGMDIRATPSLEYYYHSPQLPYVWGSGALYPFEQLYNINFVYNETVDKWLDMTWFSNFTYTQELMDKLTTHFQTIQFSDIMVAESMTGYAINKDWEFPAGALGFSFLKYLRGQDEDGGTQ</sequence>
<reference evidence="2" key="1">
    <citation type="journal article" date="2015" name="Nature">
        <title>Complex archaea that bridge the gap between prokaryotes and eukaryotes.</title>
        <authorList>
            <person name="Spang A."/>
            <person name="Saw J.H."/>
            <person name="Jorgensen S.L."/>
            <person name="Zaremba-Niedzwiedzka K."/>
            <person name="Martijn J."/>
            <person name="Lind A.E."/>
            <person name="van Eijk R."/>
            <person name="Schleper C."/>
            <person name="Guy L."/>
            <person name="Ettema T.J."/>
        </authorList>
    </citation>
    <scope>NUCLEOTIDE SEQUENCE</scope>
</reference>
<dbReference type="InterPro" id="IPR000914">
    <property type="entry name" value="SBP_5_dom"/>
</dbReference>
<feature type="domain" description="Solute-binding protein family 5" evidence="1">
    <location>
        <begin position="83"/>
        <end position="152"/>
    </location>
</feature>
<dbReference type="GO" id="GO:0015833">
    <property type="term" value="P:peptide transport"/>
    <property type="evidence" value="ECO:0007669"/>
    <property type="project" value="TreeGrafter"/>
</dbReference>
<dbReference type="GO" id="GO:1904680">
    <property type="term" value="F:peptide transmembrane transporter activity"/>
    <property type="evidence" value="ECO:0007669"/>
    <property type="project" value="TreeGrafter"/>
</dbReference>
<organism evidence="2">
    <name type="scientific">marine sediment metagenome</name>
    <dbReference type="NCBI Taxonomy" id="412755"/>
    <lineage>
        <taxon>unclassified sequences</taxon>
        <taxon>metagenomes</taxon>
        <taxon>ecological metagenomes</taxon>
    </lineage>
</organism>
<dbReference type="InterPro" id="IPR039424">
    <property type="entry name" value="SBP_5"/>
</dbReference>
<proteinExistence type="predicted"/>
<dbReference type="Gene3D" id="3.10.105.10">
    <property type="entry name" value="Dipeptide-binding Protein, Domain 3"/>
    <property type="match status" value="1"/>
</dbReference>
<accession>A0A0F9G6U1</accession>
<name>A0A0F9G6U1_9ZZZZ</name>
<dbReference type="PANTHER" id="PTHR30290">
    <property type="entry name" value="PERIPLASMIC BINDING COMPONENT OF ABC TRANSPORTER"/>
    <property type="match status" value="1"/>
</dbReference>